<keyword evidence="1" id="KW-0472">Membrane</keyword>
<proteinExistence type="predicted"/>
<evidence type="ECO:0000313" key="2">
    <source>
        <dbReference type="EMBL" id="RNM29641.1"/>
    </source>
</evidence>
<feature type="transmembrane region" description="Helical" evidence="1">
    <location>
        <begin position="99"/>
        <end position="118"/>
    </location>
</feature>
<organism evidence="2 3">
    <name type="scientific">Absicoccus porci</name>
    <dbReference type="NCBI Taxonomy" id="2486576"/>
    <lineage>
        <taxon>Bacteria</taxon>
        <taxon>Bacillati</taxon>
        <taxon>Bacillota</taxon>
        <taxon>Erysipelotrichia</taxon>
        <taxon>Erysipelotrichales</taxon>
        <taxon>Erysipelotrichaceae</taxon>
        <taxon>Absicoccus</taxon>
    </lineage>
</organism>
<reference evidence="2 3" key="1">
    <citation type="submission" date="2018-11" db="EMBL/GenBank/DDBJ databases">
        <title>Clostridium sp. nov., a member of the family Erysipelotrichaceae isolated from pig faeces.</title>
        <authorList>
            <person name="Chang Y.-H."/>
        </authorList>
    </citation>
    <scope>NUCLEOTIDE SEQUENCE [LARGE SCALE GENOMIC DNA]</scope>
    <source>
        <strain evidence="2 3">YH-panp20</strain>
    </source>
</reference>
<evidence type="ECO:0008006" key="4">
    <source>
        <dbReference type="Google" id="ProtNLM"/>
    </source>
</evidence>
<keyword evidence="3" id="KW-1185">Reference proteome</keyword>
<dbReference type="OrthoDB" id="9782052at2"/>
<dbReference type="AlphaFoldDB" id="A0A3N0HY10"/>
<comment type="caution">
    <text evidence="2">The sequence shown here is derived from an EMBL/GenBank/DDBJ whole genome shotgun (WGS) entry which is preliminary data.</text>
</comment>
<sequence length="374" mass="42933">MYRINYTSVCIEHKMFFSICLCYNFSMSTEEQIKQNIKSTMNQLNNFLQSDTMQSVKKATTDTIQSVSNSISKALAPEPPHPVYSPKKIKKIKKEATNIRNFGIFITAIGVILALGDIGDLEELMVGIAFLLIGGWTWWNQKQKLNRIDRFYLYANALKNNEFLTIEQLAQLAAQNKESTETDIRSMISHGLFEQVYFDASHHVVYKNYSAYQKSSLPPTPKEENAENAYPKEIQDFMEQMNAYRNHILSLSNQIKDTDIDQECKKMVIILTNMETYVTNHFDVLPKTNRMMKYYLPTAIKLLGNYQELEAGHIHLGTNDTTIQDIERALNQLNEGLLNIYQDMCQDASMDIHADISVLESMLQQDGLKDKISS</sequence>
<name>A0A3N0HY10_9FIRM</name>
<dbReference type="Proteomes" id="UP000276568">
    <property type="component" value="Unassembled WGS sequence"/>
</dbReference>
<evidence type="ECO:0000313" key="3">
    <source>
        <dbReference type="Proteomes" id="UP000276568"/>
    </source>
</evidence>
<accession>A0A3N0HY10</accession>
<feature type="transmembrane region" description="Helical" evidence="1">
    <location>
        <begin position="124"/>
        <end position="140"/>
    </location>
</feature>
<gene>
    <name evidence="2" type="ORF">EDX97_08360</name>
</gene>
<keyword evidence="1" id="KW-1133">Transmembrane helix</keyword>
<dbReference type="EMBL" id="RJQC01000003">
    <property type="protein sequence ID" value="RNM29641.1"/>
    <property type="molecule type" value="Genomic_DNA"/>
</dbReference>
<evidence type="ECO:0000256" key="1">
    <source>
        <dbReference type="SAM" id="Phobius"/>
    </source>
</evidence>
<protein>
    <recommendedName>
        <fullName evidence="4">5-bromo-4-chloroindolyl phosphate hydrolysis protein</fullName>
    </recommendedName>
</protein>
<keyword evidence="1" id="KW-0812">Transmembrane</keyword>